<dbReference type="FunFam" id="1.10.3720.10:FF:000001">
    <property type="entry name" value="Glycine betaine ABC transporter, permease"/>
    <property type="match status" value="1"/>
</dbReference>
<dbReference type="GO" id="GO:0031460">
    <property type="term" value="P:glycine betaine transport"/>
    <property type="evidence" value="ECO:0007669"/>
    <property type="project" value="TreeGrafter"/>
</dbReference>
<evidence type="ECO:0000313" key="10">
    <source>
        <dbReference type="EMBL" id="QDQ99344.1"/>
    </source>
</evidence>
<gene>
    <name evidence="10" type="ORF">FO059_13005</name>
</gene>
<organism evidence="10 11">
    <name type="scientific">Tomitella fengzijianii</name>
    <dbReference type="NCBI Taxonomy" id="2597660"/>
    <lineage>
        <taxon>Bacteria</taxon>
        <taxon>Bacillati</taxon>
        <taxon>Actinomycetota</taxon>
        <taxon>Actinomycetes</taxon>
        <taxon>Mycobacteriales</taxon>
        <taxon>Tomitella</taxon>
    </lineage>
</organism>
<dbReference type="CDD" id="cd06261">
    <property type="entry name" value="TM_PBP2"/>
    <property type="match status" value="1"/>
</dbReference>
<dbReference type="InterPro" id="IPR035906">
    <property type="entry name" value="MetI-like_sf"/>
</dbReference>
<keyword evidence="3" id="KW-1003">Cell membrane</keyword>
<dbReference type="OrthoDB" id="9815258at2"/>
<keyword evidence="2 7" id="KW-0813">Transport</keyword>
<comment type="subcellular location">
    <subcellularLocation>
        <location evidence="7">Cell membrane</location>
        <topology evidence="7">Multi-pass membrane protein</topology>
    </subcellularLocation>
    <subcellularLocation>
        <location evidence="1">Membrane</location>
        <topology evidence="1">Multi-pass membrane protein</topology>
    </subcellularLocation>
</comment>
<keyword evidence="5 7" id="KW-1133">Transmembrane helix</keyword>
<dbReference type="PANTHER" id="PTHR47737">
    <property type="entry name" value="GLYCINE BETAINE/PROLINE BETAINE TRANSPORT SYSTEM PERMEASE PROTEIN PROW"/>
    <property type="match status" value="1"/>
</dbReference>
<dbReference type="GO" id="GO:0043190">
    <property type="term" value="C:ATP-binding cassette (ABC) transporter complex"/>
    <property type="evidence" value="ECO:0007669"/>
    <property type="project" value="TreeGrafter"/>
</dbReference>
<evidence type="ECO:0000259" key="9">
    <source>
        <dbReference type="PROSITE" id="PS50928"/>
    </source>
</evidence>
<dbReference type="KEGG" id="toy:FO059_13005"/>
<dbReference type="GO" id="GO:0005275">
    <property type="term" value="F:amine transmembrane transporter activity"/>
    <property type="evidence" value="ECO:0007669"/>
    <property type="project" value="TreeGrafter"/>
</dbReference>
<dbReference type="PANTHER" id="PTHR47737:SF1">
    <property type="entry name" value="GLYCINE BETAINE_PROLINE BETAINE TRANSPORT SYSTEM PERMEASE PROTEIN PROW"/>
    <property type="match status" value="1"/>
</dbReference>
<dbReference type="Proteomes" id="UP000317344">
    <property type="component" value="Chromosome"/>
</dbReference>
<evidence type="ECO:0000256" key="8">
    <source>
        <dbReference type="SAM" id="MobiDB-lite"/>
    </source>
</evidence>
<feature type="domain" description="ABC transmembrane type-1" evidence="9">
    <location>
        <begin position="104"/>
        <end position="283"/>
    </location>
</feature>
<feature type="transmembrane region" description="Helical" evidence="7">
    <location>
        <begin position="262"/>
        <end position="279"/>
    </location>
</feature>
<reference evidence="10 11" key="1">
    <citation type="submission" date="2019-07" db="EMBL/GenBank/DDBJ databases">
        <title>Tomitella cavernea sp. nov., an actinomycete isolated from soil.</title>
        <authorList>
            <person name="Cheng J."/>
        </authorList>
    </citation>
    <scope>NUCLEOTIDE SEQUENCE [LARGE SCALE GENOMIC DNA]</scope>
    <source>
        <strain evidence="10 11">HY188</strain>
    </source>
</reference>
<dbReference type="GO" id="GO:0015226">
    <property type="term" value="F:carnitine transmembrane transporter activity"/>
    <property type="evidence" value="ECO:0007669"/>
    <property type="project" value="TreeGrafter"/>
</dbReference>
<feature type="compositionally biased region" description="Basic and acidic residues" evidence="8">
    <location>
        <begin position="307"/>
        <end position="320"/>
    </location>
</feature>
<dbReference type="Gene3D" id="1.10.3720.10">
    <property type="entry name" value="MetI-like"/>
    <property type="match status" value="1"/>
</dbReference>
<dbReference type="RefSeq" id="WP_143910748.1">
    <property type="nucleotide sequence ID" value="NZ_CP041765.1"/>
</dbReference>
<dbReference type="InterPro" id="IPR000515">
    <property type="entry name" value="MetI-like"/>
</dbReference>
<evidence type="ECO:0000256" key="3">
    <source>
        <dbReference type="ARBA" id="ARBA00022475"/>
    </source>
</evidence>
<dbReference type="Pfam" id="PF00528">
    <property type="entry name" value="BPD_transp_1"/>
    <property type="match status" value="1"/>
</dbReference>
<keyword evidence="6 7" id="KW-0472">Membrane</keyword>
<evidence type="ECO:0000256" key="5">
    <source>
        <dbReference type="ARBA" id="ARBA00022989"/>
    </source>
</evidence>
<feature type="transmembrane region" description="Helical" evidence="7">
    <location>
        <begin position="66"/>
        <end position="95"/>
    </location>
</feature>
<dbReference type="AlphaFoldDB" id="A0A516X8F7"/>
<evidence type="ECO:0000256" key="1">
    <source>
        <dbReference type="ARBA" id="ARBA00004141"/>
    </source>
</evidence>
<keyword evidence="4 7" id="KW-0812">Transmembrane</keyword>
<dbReference type="SUPFAM" id="SSF161098">
    <property type="entry name" value="MetI-like"/>
    <property type="match status" value="1"/>
</dbReference>
<reference evidence="10 11" key="2">
    <citation type="submission" date="2019-07" db="EMBL/GenBank/DDBJ databases">
        <authorList>
            <person name="Huang Y."/>
        </authorList>
    </citation>
    <scope>NUCLEOTIDE SEQUENCE [LARGE SCALE GENOMIC DNA]</scope>
    <source>
        <strain evidence="10 11">HY188</strain>
    </source>
</reference>
<name>A0A516X8F7_9ACTN</name>
<evidence type="ECO:0000256" key="2">
    <source>
        <dbReference type="ARBA" id="ARBA00022448"/>
    </source>
</evidence>
<evidence type="ECO:0000313" key="11">
    <source>
        <dbReference type="Proteomes" id="UP000317344"/>
    </source>
</evidence>
<keyword evidence="11" id="KW-1185">Reference proteome</keyword>
<proteinExistence type="inferred from homology"/>
<dbReference type="EMBL" id="CP041765">
    <property type="protein sequence ID" value="QDQ99344.1"/>
    <property type="molecule type" value="Genomic_DNA"/>
</dbReference>
<evidence type="ECO:0000256" key="4">
    <source>
        <dbReference type="ARBA" id="ARBA00022692"/>
    </source>
</evidence>
<comment type="similarity">
    <text evidence="7">Belongs to the binding-protein-dependent transport system permease family.</text>
</comment>
<dbReference type="PROSITE" id="PS50928">
    <property type="entry name" value="ABC_TM1"/>
    <property type="match status" value="1"/>
</dbReference>
<accession>A0A516X8F7</accession>
<dbReference type="GO" id="GO:0015871">
    <property type="term" value="P:choline transport"/>
    <property type="evidence" value="ECO:0007669"/>
    <property type="project" value="TreeGrafter"/>
</dbReference>
<evidence type="ECO:0000256" key="6">
    <source>
        <dbReference type="ARBA" id="ARBA00023136"/>
    </source>
</evidence>
<evidence type="ECO:0000256" key="7">
    <source>
        <dbReference type="RuleBase" id="RU363032"/>
    </source>
</evidence>
<sequence>MAGGPAGDVTLLADNWHVPRIHVGDWFDTIITWLTDNVGPLFDFISTVVSGAVTWLTDVLTYLPPWGMIIIFAVLALWIRGWKAAVVSVIGFGLIDGMIEFEATMETLAQVLFAAVISVVIAVPLGIWAARNATVSRIVRPLMDFLQTLPVFVYLIPVIFFFSIGTVPGIVATVAFSLPPGVRLTELGIRQVDREMVEAGEAFGTSPWGILTGIQLPLALPSIMAGVNQVIMLALSMQVVAGMVGAPGLGTEVFGAVTRLQLGAGFEAGIAVVILAIYLDRLSASFGNRSTFHRMGAVFRNLRGRRTAADEEKTPADADRTAAAAG</sequence>
<protein>
    <submittedName>
        <fullName evidence="10">Proline/glycine betaine ABC transporter permease</fullName>
    </submittedName>
</protein>
<feature type="transmembrane region" description="Helical" evidence="7">
    <location>
        <begin position="151"/>
        <end position="176"/>
    </location>
</feature>
<feature type="region of interest" description="Disordered" evidence="8">
    <location>
        <begin position="306"/>
        <end position="326"/>
    </location>
</feature>
<feature type="transmembrane region" description="Helical" evidence="7">
    <location>
        <begin position="107"/>
        <end position="131"/>
    </location>
</feature>